<sequence length="126" mass="13739">MLPSIAVITIIGLNNSCAAHVGKALRQALALEQRNCFDSFPPGISPRLNSLHPCDLVRAHHSLSISFALPSARPMHPRDCKDIPNLAHEVAIADTSVFVPRRTRLFAECTVRLPLSVSRVGLETQP</sequence>
<organism evidence="1 2">
    <name type="scientific">Lentinus brumalis</name>
    <dbReference type="NCBI Taxonomy" id="2498619"/>
    <lineage>
        <taxon>Eukaryota</taxon>
        <taxon>Fungi</taxon>
        <taxon>Dikarya</taxon>
        <taxon>Basidiomycota</taxon>
        <taxon>Agaricomycotina</taxon>
        <taxon>Agaricomycetes</taxon>
        <taxon>Polyporales</taxon>
        <taxon>Polyporaceae</taxon>
        <taxon>Lentinus</taxon>
    </lineage>
</organism>
<dbReference type="Proteomes" id="UP000256964">
    <property type="component" value="Unassembled WGS sequence"/>
</dbReference>
<evidence type="ECO:0000313" key="2">
    <source>
        <dbReference type="Proteomes" id="UP000256964"/>
    </source>
</evidence>
<accession>A0A371CVA1</accession>
<proteinExistence type="predicted"/>
<gene>
    <name evidence="1" type="ORF">OH76DRAFT_1111026</name>
</gene>
<dbReference type="EMBL" id="KZ857453">
    <property type="protein sequence ID" value="RDX44206.1"/>
    <property type="molecule type" value="Genomic_DNA"/>
</dbReference>
<name>A0A371CVA1_9APHY</name>
<reference evidence="1 2" key="1">
    <citation type="journal article" date="2018" name="Biotechnol. Biofuels">
        <title>Integrative visual omics of the white-rot fungus Polyporus brumalis exposes the biotechnological potential of its oxidative enzymes for delignifying raw plant biomass.</title>
        <authorList>
            <person name="Miyauchi S."/>
            <person name="Rancon A."/>
            <person name="Drula E."/>
            <person name="Hage H."/>
            <person name="Chaduli D."/>
            <person name="Favel A."/>
            <person name="Grisel S."/>
            <person name="Henrissat B."/>
            <person name="Herpoel-Gimbert I."/>
            <person name="Ruiz-Duenas F.J."/>
            <person name="Chevret D."/>
            <person name="Hainaut M."/>
            <person name="Lin J."/>
            <person name="Wang M."/>
            <person name="Pangilinan J."/>
            <person name="Lipzen A."/>
            <person name="Lesage-Meessen L."/>
            <person name="Navarro D."/>
            <person name="Riley R."/>
            <person name="Grigoriev I.V."/>
            <person name="Zhou S."/>
            <person name="Raouche S."/>
            <person name="Rosso M.N."/>
        </authorList>
    </citation>
    <scope>NUCLEOTIDE SEQUENCE [LARGE SCALE GENOMIC DNA]</scope>
    <source>
        <strain evidence="1 2">BRFM 1820</strain>
    </source>
</reference>
<dbReference type="AlphaFoldDB" id="A0A371CVA1"/>
<protein>
    <submittedName>
        <fullName evidence="1">Uncharacterized protein</fullName>
    </submittedName>
</protein>
<keyword evidence="2" id="KW-1185">Reference proteome</keyword>
<evidence type="ECO:0000313" key="1">
    <source>
        <dbReference type="EMBL" id="RDX44206.1"/>
    </source>
</evidence>